<dbReference type="SUPFAM" id="SSF48726">
    <property type="entry name" value="Immunoglobulin"/>
    <property type="match status" value="4"/>
</dbReference>
<protein>
    <recommendedName>
        <fullName evidence="7">Immunoglobulin domain-containing protein</fullName>
    </recommendedName>
</protein>
<proteinExistence type="predicted"/>
<feature type="compositionally biased region" description="Pro residues" evidence="6">
    <location>
        <begin position="570"/>
        <end position="603"/>
    </location>
</feature>
<keyword evidence="9" id="KW-1185">Reference proteome</keyword>
<dbReference type="PANTHER" id="PTHR11738:SF186">
    <property type="entry name" value="OSTEOCLAST-ASSOCIATED IMMUNOGLOBULIN-LIKE RECEPTOR"/>
    <property type="match status" value="1"/>
</dbReference>
<dbReference type="Proteomes" id="UP000694404">
    <property type="component" value="Unplaced"/>
</dbReference>
<dbReference type="PANTHER" id="PTHR11738">
    <property type="entry name" value="MHC CLASS I NK CELL RECEPTOR"/>
    <property type="match status" value="1"/>
</dbReference>
<accession>A0A8C0H098</accession>
<dbReference type="InterPro" id="IPR013783">
    <property type="entry name" value="Ig-like_fold"/>
</dbReference>
<dbReference type="Gene3D" id="2.60.40.10">
    <property type="entry name" value="Immunoglobulins"/>
    <property type="match status" value="4"/>
</dbReference>
<feature type="compositionally biased region" description="Low complexity" evidence="6">
    <location>
        <begin position="449"/>
        <end position="459"/>
    </location>
</feature>
<evidence type="ECO:0000256" key="1">
    <source>
        <dbReference type="ARBA" id="ARBA00022729"/>
    </source>
</evidence>
<evidence type="ECO:0000259" key="7">
    <source>
        <dbReference type="SMART" id="SM00409"/>
    </source>
</evidence>
<dbReference type="Ensembl" id="ENSCABT00000016022.1">
    <property type="protein sequence ID" value="ENSCABP00000014625.1"/>
    <property type="gene ID" value="ENSCABG00000010917.1"/>
</dbReference>
<keyword evidence="1" id="KW-0732">Signal</keyword>
<evidence type="ECO:0000256" key="2">
    <source>
        <dbReference type="ARBA" id="ARBA00022737"/>
    </source>
</evidence>
<keyword evidence="3" id="KW-1015">Disulfide bond</keyword>
<dbReference type="InterPro" id="IPR050412">
    <property type="entry name" value="Ig-like_Receptors_ImmuneReg"/>
</dbReference>
<keyword evidence="5" id="KW-0393">Immunoglobulin domain</keyword>
<feature type="region of interest" description="Disordered" evidence="6">
    <location>
        <begin position="433"/>
        <end position="471"/>
    </location>
</feature>
<evidence type="ECO:0000313" key="9">
    <source>
        <dbReference type="Proteomes" id="UP000694404"/>
    </source>
</evidence>
<dbReference type="SMART" id="SM00409">
    <property type="entry name" value="IG"/>
    <property type="match status" value="4"/>
</dbReference>
<reference evidence="8" key="1">
    <citation type="submission" date="2025-08" db="UniProtKB">
        <authorList>
            <consortium name="Ensembl"/>
        </authorList>
    </citation>
    <scope>IDENTIFICATION</scope>
</reference>
<dbReference type="InterPro" id="IPR003599">
    <property type="entry name" value="Ig_sub"/>
</dbReference>
<evidence type="ECO:0000256" key="4">
    <source>
        <dbReference type="ARBA" id="ARBA00023180"/>
    </source>
</evidence>
<dbReference type="FunFam" id="2.60.40.10:FF:000033">
    <property type="entry name" value="Killer cell immunoglobulin-like receptor"/>
    <property type="match status" value="1"/>
</dbReference>
<keyword evidence="4" id="KW-0325">Glycoprotein</keyword>
<feature type="domain" description="Immunoglobulin" evidence="7">
    <location>
        <begin position="66"/>
        <end position="151"/>
    </location>
</feature>
<evidence type="ECO:0000256" key="5">
    <source>
        <dbReference type="ARBA" id="ARBA00023319"/>
    </source>
</evidence>
<dbReference type="GeneTree" id="ENSGT01150000286974"/>
<feature type="domain" description="Immunoglobulin" evidence="7">
    <location>
        <begin position="164"/>
        <end position="246"/>
    </location>
</feature>
<evidence type="ECO:0000256" key="6">
    <source>
        <dbReference type="SAM" id="MobiDB-lite"/>
    </source>
</evidence>
<reference evidence="8" key="2">
    <citation type="submission" date="2025-09" db="UniProtKB">
        <authorList>
            <consortium name="Ensembl"/>
        </authorList>
    </citation>
    <scope>IDENTIFICATION</scope>
</reference>
<feature type="domain" description="Immunoglobulin" evidence="7">
    <location>
        <begin position="261"/>
        <end position="337"/>
    </location>
</feature>
<sequence>MGEPPAPEPHGQAAPSLVGDRLLERPNDRWAELGWRGGGAGLSPLFNSCLLLKAGREYPKPTIWVSPSRVVALGGSVTIRCEGLYRGLEFVLLKAGHPNLQVWLVPDGTVAEFPIPRVGWEDGGSYTCDCHSITDQSHWLYLSDPVEIIVAGEGYPKPSISLLSPSWGVFLGGAVTVQCCGQNQGLQFMLNKEGRYVQSVNSDFLALFHINNVRQEHGGSYSCSYHSQSEPSAMSDPSDLMELVVRGEGPSSVSPFPAPPPARSSRGLGANRTLRFVLHKAGHPNLQVWLVPDGTMAEFPIPSVSREDGGSYTCNCHSITDQSHWSYLIDPVEVIVAGECYPKPSISLLSPSWGVFLGGAVTVQCCGQNQGLQFMLNKEGRYVQSVNSDFLALFHINNVRQEHGGSYSCSYHSQSEPSAMSDPSDLMELVVRGEGPSSVSPFPAPPPARSSRGLAGTRRAQGRRQGFGEGVGIGAGRGWSWGVDFAGGLECGWEGVGQGWSRGGARGRGGSSTHRCQQMLASMGPGAAQPQPPLPQLTMTIDAESRQRWIKVAWDPGPEQEESLPRFHPRPSPVPPPRPAAPPPAPPLSAPSRGPTPIPPRAPPHSVLTLQPHNPFAIFCPTTHTL</sequence>
<feature type="region of interest" description="Disordered" evidence="6">
    <location>
        <begin position="558"/>
        <end position="610"/>
    </location>
</feature>
<dbReference type="FunFam" id="2.60.40.10:FF:000049">
    <property type="entry name" value="Leukocyte immunoglobulin-like receptor subfamily B member 1"/>
    <property type="match status" value="2"/>
</dbReference>
<keyword evidence="2" id="KW-0677">Repeat</keyword>
<dbReference type="InterPro" id="IPR036179">
    <property type="entry name" value="Ig-like_dom_sf"/>
</dbReference>
<feature type="domain" description="Immunoglobulin" evidence="7">
    <location>
        <begin position="350"/>
        <end position="432"/>
    </location>
</feature>
<name>A0A8C0H098_CHEAB</name>
<organism evidence="8 9">
    <name type="scientific">Chelonoidis abingdonii</name>
    <name type="common">Abingdon island giant tortoise</name>
    <name type="synonym">Testudo abingdonii</name>
    <dbReference type="NCBI Taxonomy" id="106734"/>
    <lineage>
        <taxon>Eukaryota</taxon>
        <taxon>Metazoa</taxon>
        <taxon>Chordata</taxon>
        <taxon>Craniata</taxon>
        <taxon>Vertebrata</taxon>
        <taxon>Euteleostomi</taxon>
        <taxon>Archelosauria</taxon>
        <taxon>Testudinata</taxon>
        <taxon>Testudines</taxon>
        <taxon>Cryptodira</taxon>
        <taxon>Durocryptodira</taxon>
        <taxon>Testudinoidea</taxon>
        <taxon>Testudinidae</taxon>
        <taxon>Chelonoidis</taxon>
    </lineage>
</organism>
<dbReference type="AlphaFoldDB" id="A0A8C0H098"/>
<evidence type="ECO:0000313" key="8">
    <source>
        <dbReference type="Ensembl" id="ENSCABP00000014625.1"/>
    </source>
</evidence>
<dbReference type="GO" id="GO:0002764">
    <property type="term" value="P:immune response-regulating signaling pathway"/>
    <property type="evidence" value="ECO:0007669"/>
    <property type="project" value="TreeGrafter"/>
</dbReference>
<evidence type="ECO:0000256" key="3">
    <source>
        <dbReference type="ARBA" id="ARBA00023157"/>
    </source>
</evidence>